<dbReference type="FunFam" id="3.40.50.300:FF:000479">
    <property type="entry name" value="Multidrug resistance protein 1A"/>
    <property type="match status" value="1"/>
</dbReference>
<comment type="similarity">
    <text evidence="2">Belongs to the ABC transporter superfamily. ABCB family. Multidrug resistance exporter (TC 3.A.1.201) subfamily.</text>
</comment>
<dbReference type="GO" id="GO:0005524">
    <property type="term" value="F:ATP binding"/>
    <property type="evidence" value="ECO:0007669"/>
    <property type="project" value="UniProtKB-KW"/>
</dbReference>
<dbReference type="SUPFAM" id="SSF90123">
    <property type="entry name" value="ABC transporter transmembrane region"/>
    <property type="match status" value="2"/>
</dbReference>
<evidence type="ECO:0000256" key="1">
    <source>
        <dbReference type="ARBA" id="ARBA00004141"/>
    </source>
</evidence>
<dbReference type="SMART" id="SM00382">
    <property type="entry name" value="AAA"/>
    <property type="match status" value="2"/>
</dbReference>
<evidence type="ECO:0000313" key="18">
    <source>
        <dbReference type="EMBL" id="CAH1099163.1"/>
    </source>
</evidence>
<comment type="subcellular location">
    <subcellularLocation>
        <location evidence="1">Membrane</location>
        <topology evidence="1">Multi-pass membrane protein</topology>
    </subcellularLocation>
</comment>
<name>A0A9P0CFK3_9CUCU</name>
<evidence type="ECO:0000256" key="9">
    <source>
        <dbReference type="ARBA" id="ARBA00022967"/>
    </source>
</evidence>
<dbReference type="Gene3D" id="3.40.50.300">
    <property type="entry name" value="P-loop containing nucleotide triphosphate hydrolases"/>
    <property type="match status" value="2"/>
</dbReference>
<feature type="transmembrane region" description="Helical" evidence="15">
    <location>
        <begin position="294"/>
        <end position="318"/>
    </location>
</feature>
<feature type="transmembrane region" description="Helical" evidence="15">
    <location>
        <begin position="928"/>
        <end position="948"/>
    </location>
</feature>
<dbReference type="InterPro" id="IPR017871">
    <property type="entry name" value="ABC_transporter-like_CS"/>
</dbReference>
<keyword evidence="11 15" id="KW-0472">Membrane</keyword>
<dbReference type="PANTHER" id="PTHR43394:SF27">
    <property type="entry name" value="ATP-DEPENDENT TRANSLOCASE ABCB1-LIKE"/>
    <property type="match status" value="1"/>
</dbReference>
<dbReference type="InterPro" id="IPR027417">
    <property type="entry name" value="P-loop_NTPase"/>
</dbReference>
<evidence type="ECO:0000256" key="4">
    <source>
        <dbReference type="ARBA" id="ARBA00022448"/>
    </source>
</evidence>
<evidence type="ECO:0000256" key="6">
    <source>
        <dbReference type="ARBA" id="ARBA00022737"/>
    </source>
</evidence>
<proteinExistence type="inferred from homology"/>
<evidence type="ECO:0000256" key="2">
    <source>
        <dbReference type="ARBA" id="ARBA00007577"/>
    </source>
</evidence>
<dbReference type="GO" id="GO:0017085">
    <property type="term" value="P:response to insecticide"/>
    <property type="evidence" value="ECO:0007669"/>
    <property type="project" value="UniProtKB-ARBA"/>
</dbReference>
<dbReference type="CDD" id="cd18577">
    <property type="entry name" value="ABC_6TM_Pgp_ABCB1_D1_like"/>
    <property type="match status" value="1"/>
</dbReference>
<dbReference type="CDD" id="cd18578">
    <property type="entry name" value="ABC_6TM_Pgp_ABCB1_D2_like"/>
    <property type="match status" value="1"/>
</dbReference>
<feature type="transmembrane region" description="Helical" evidence="15">
    <location>
        <begin position="190"/>
        <end position="208"/>
    </location>
</feature>
<comment type="catalytic activity">
    <reaction evidence="13">
        <text>ATP + H2O + xenobioticSide 1 = ADP + phosphate + xenobioticSide 2.</text>
        <dbReference type="EC" id="7.6.2.2"/>
    </reaction>
</comment>
<dbReference type="GO" id="GO:0090374">
    <property type="term" value="P:oligopeptide export from mitochondrion"/>
    <property type="evidence" value="ECO:0007669"/>
    <property type="project" value="TreeGrafter"/>
</dbReference>
<dbReference type="EC" id="7.6.2.2" evidence="3"/>
<dbReference type="OrthoDB" id="6500128at2759"/>
<evidence type="ECO:0000256" key="7">
    <source>
        <dbReference type="ARBA" id="ARBA00022741"/>
    </source>
</evidence>
<evidence type="ECO:0000256" key="14">
    <source>
        <dbReference type="SAM" id="MobiDB-lite"/>
    </source>
</evidence>
<evidence type="ECO:0000259" key="16">
    <source>
        <dbReference type="PROSITE" id="PS50893"/>
    </source>
</evidence>
<dbReference type="FunFam" id="1.20.1560.10:FF:000018">
    <property type="entry name" value="ATP-binding cassette subfamily B member 11"/>
    <property type="match status" value="1"/>
</dbReference>
<evidence type="ECO:0000313" key="19">
    <source>
        <dbReference type="Proteomes" id="UP001153636"/>
    </source>
</evidence>
<keyword evidence="19" id="KW-1185">Reference proteome</keyword>
<dbReference type="InterPro" id="IPR011527">
    <property type="entry name" value="ABC1_TM_dom"/>
</dbReference>
<feature type="transmembrane region" description="Helical" evidence="15">
    <location>
        <begin position="846"/>
        <end position="863"/>
    </location>
</feature>
<dbReference type="InterPro" id="IPR003439">
    <property type="entry name" value="ABC_transporter-like_ATP-bd"/>
</dbReference>
<keyword evidence="5 15" id="KW-0812">Transmembrane</keyword>
<gene>
    <name evidence="18" type="ORF">PSYICH_LOCUS370</name>
</gene>
<feature type="domain" description="ABC transporter" evidence="16">
    <location>
        <begin position="1022"/>
        <end position="1260"/>
    </location>
</feature>
<evidence type="ECO:0000259" key="17">
    <source>
        <dbReference type="PROSITE" id="PS50929"/>
    </source>
</evidence>
<dbReference type="InterPro" id="IPR039421">
    <property type="entry name" value="Type_1_exporter"/>
</dbReference>
<dbReference type="GO" id="GO:0005743">
    <property type="term" value="C:mitochondrial inner membrane"/>
    <property type="evidence" value="ECO:0007669"/>
    <property type="project" value="TreeGrafter"/>
</dbReference>
<feature type="compositionally biased region" description="Basic and acidic residues" evidence="14">
    <location>
        <begin position="1"/>
        <end position="19"/>
    </location>
</feature>
<keyword evidence="9" id="KW-1278">Translocase</keyword>
<dbReference type="CDD" id="cd03249">
    <property type="entry name" value="ABC_MTABC3_MDL1_MDL2"/>
    <property type="match status" value="2"/>
</dbReference>
<dbReference type="InterPro" id="IPR036640">
    <property type="entry name" value="ABC1_TM_sf"/>
</dbReference>
<evidence type="ECO:0000256" key="12">
    <source>
        <dbReference type="ARBA" id="ARBA00023180"/>
    </source>
</evidence>
<dbReference type="AlphaFoldDB" id="A0A9P0CFK3"/>
<dbReference type="GO" id="GO:0016887">
    <property type="term" value="F:ATP hydrolysis activity"/>
    <property type="evidence" value="ECO:0007669"/>
    <property type="project" value="InterPro"/>
</dbReference>
<dbReference type="PROSITE" id="PS50893">
    <property type="entry name" value="ABC_TRANSPORTER_2"/>
    <property type="match status" value="2"/>
</dbReference>
<feature type="region of interest" description="Disordered" evidence="14">
    <location>
        <begin position="1"/>
        <end position="32"/>
    </location>
</feature>
<feature type="compositionally biased region" description="Low complexity" evidence="14">
    <location>
        <begin position="20"/>
        <end position="30"/>
    </location>
</feature>
<dbReference type="GO" id="GO:0008559">
    <property type="term" value="F:ABC-type xenobiotic transporter activity"/>
    <property type="evidence" value="ECO:0007669"/>
    <property type="project" value="UniProtKB-EC"/>
</dbReference>
<feature type="transmembrane region" description="Helical" evidence="15">
    <location>
        <begin position="54"/>
        <end position="72"/>
    </location>
</feature>
<dbReference type="Pfam" id="PF00664">
    <property type="entry name" value="ABC_membrane"/>
    <property type="match status" value="2"/>
</dbReference>
<keyword evidence="7" id="KW-0547">Nucleotide-binding</keyword>
<keyword evidence="8" id="KW-0067">ATP-binding</keyword>
<keyword evidence="6" id="KW-0677">Repeat</keyword>
<feature type="transmembrane region" description="Helical" evidence="15">
    <location>
        <begin position="114"/>
        <end position="138"/>
    </location>
</feature>
<keyword evidence="10 15" id="KW-1133">Transmembrane helix</keyword>
<dbReference type="PROSITE" id="PS50929">
    <property type="entry name" value="ABC_TM1F"/>
    <property type="match status" value="2"/>
</dbReference>
<evidence type="ECO:0000256" key="10">
    <source>
        <dbReference type="ARBA" id="ARBA00022989"/>
    </source>
</evidence>
<organism evidence="18 19">
    <name type="scientific">Psylliodes chrysocephalus</name>
    <dbReference type="NCBI Taxonomy" id="3402493"/>
    <lineage>
        <taxon>Eukaryota</taxon>
        <taxon>Metazoa</taxon>
        <taxon>Ecdysozoa</taxon>
        <taxon>Arthropoda</taxon>
        <taxon>Hexapoda</taxon>
        <taxon>Insecta</taxon>
        <taxon>Pterygota</taxon>
        <taxon>Neoptera</taxon>
        <taxon>Endopterygota</taxon>
        <taxon>Coleoptera</taxon>
        <taxon>Polyphaga</taxon>
        <taxon>Cucujiformia</taxon>
        <taxon>Chrysomeloidea</taxon>
        <taxon>Chrysomelidae</taxon>
        <taxon>Galerucinae</taxon>
        <taxon>Alticini</taxon>
        <taxon>Psylliodes</taxon>
    </lineage>
</organism>
<accession>A0A9P0CFK3</accession>
<reference evidence="18" key="1">
    <citation type="submission" date="2022-01" db="EMBL/GenBank/DDBJ databases">
        <authorList>
            <person name="King R."/>
        </authorList>
    </citation>
    <scope>NUCLEOTIDE SEQUENCE</scope>
</reference>
<evidence type="ECO:0000256" key="8">
    <source>
        <dbReference type="ARBA" id="ARBA00022840"/>
    </source>
</evidence>
<dbReference type="PROSITE" id="PS00211">
    <property type="entry name" value="ABC_TRANSPORTER_1"/>
    <property type="match status" value="2"/>
</dbReference>
<dbReference type="Proteomes" id="UP001153636">
    <property type="component" value="Chromosome 1"/>
</dbReference>
<evidence type="ECO:0000256" key="13">
    <source>
        <dbReference type="ARBA" id="ARBA00034018"/>
    </source>
</evidence>
<dbReference type="FunFam" id="1.20.1560.10:FF:000009">
    <property type="entry name" value="ABC transporter B family member 1"/>
    <property type="match status" value="1"/>
</dbReference>
<dbReference type="PANTHER" id="PTHR43394">
    <property type="entry name" value="ATP-DEPENDENT PERMEASE MDL1, MITOCHONDRIAL"/>
    <property type="match status" value="1"/>
</dbReference>
<dbReference type="SUPFAM" id="SSF52540">
    <property type="entry name" value="P-loop containing nucleoside triphosphate hydrolases"/>
    <property type="match status" value="2"/>
</dbReference>
<protein>
    <recommendedName>
        <fullName evidence="3">ABC-type xenobiotic transporter</fullName>
        <ecNumber evidence="3">7.6.2.2</ecNumber>
    </recommendedName>
</protein>
<dbReference type="EMBL" id="OV651813">
    <property type="protein sequence ID" value="CAH1099163.1"/>
    <property type="molecule type" value="Genomic_DNA"/>
</dbReference>
<feature type="transmembrane region" description="Helical" evidence="15">
    <location>
        <begin position="822"/>
        <end position="840"/>
    </location>
</feature>
<dbReference type="GO" id="GO:0015421">
    <property type="term" value="F:ABC-type oligopeptide transporter activity"/>
    <property type="evidence" value="ECO:0007669"/>
    <property type="project" value="TreeGrafter"/>
</dbReference>
<feature type="transmembrane region" description="Helical" evidence="15">
    <location>
        <begin position="214"/>
        <end position="235"/>
    </location>
</feature>
<feature type="domain" description="ABC transmembrane type-1" evidence="17">
    <location>
        <begin position="703"/>
        <end position="983"/>
    </location>
</feature>
<evidence type="ECO:0000256" key="15">
    <source>
        <dbReference type="SAM" id="Phobius"/>
    </source>
</evidence>
<feature type="transmembrane region" description="Helical" evidence="15">
    <location>
        <begin position="746"/>
        <end position="768"/>
    </location>
</feature>
<sequence length="1262" mass="138915">MMKERKAYDLTNGGKEKKNPLNVEFVNNNEPPEEKTKNVPYFQMFRYASRFDKFLISIGLLSGIGSGVLQPLNTILFGTLTGNIIEYAMRSNFPMTPDEKTAADDKFFGEIKHFALMNSLIGVGMFAFNYLATVTFNYTAMRQIFRIRSEYLQAILNQDVSWYDMNQTGDFSSRMSDDLYKFEDGIGEKIPIFLSFQVVFITSLIIALVKGWELALICLTSLPATLIALGIVGLLTTKLAKNELEAYASAGSIAEEALSLIRTVTAFGGQQKETERYNKNLVFAKKNNIRRSMLSALGFGILWFLIYCSYALAFWYGVRLVLKDRGDPNGVYTPSNMVTVFFSVMTGSMNFGIASPYIEAFGISRAAATKIFSVINHKPTINLSKGNGVKPNSFKGNVQFRNVAFHYPSRADVPILQGLNINIKSGDTVALVGSSGCGKSTVIQLIQRLYDAISGEVLLDGVNIKDLDLKWMRKQIGVVGQEPVLFGTTVMENIRNGKDGATDEEIISAAKKANAHIFIKALPNGYHTLVGEKGAQLSGGQKQRIAIARALVRSPTLLLLDEATSALDNTSESKVQAALDAASVGCTTIIVAHRLSTIRGANKIIVLSQGVAVEEGSHEELMALKKEYYRLVTAQVKSIEDVEVVDKIKTEIKATDDEIENVENNEVDSKKMLVEVDDFKIDSSTSLLEILKMNAPEWPYICVAALGSMMMGCGMPIFAVLLGSILGTLANGDPDYVRSETNKFCLFYILAGLISFVSTFSQIYLLGIAGEKMTERIRGQLFKAMISQEIGFFDKKSNSVGALCSKLSSDASNVQGATGQRVGTIMQAIATFCLAIGLSMYYEWRLGLVTASFTPIILIAIYFERRNTSGQNDSRDQALQNSTKIAVEAVGNIRTVASLGLEEKLQQIYVSELTPHYKSTLRTVHWRSIVFGLSRSLLFFAYATAMYYGGHLIMQGLYYDKVFKVSQAQIMGTVSIANTLAFAPNFQKGLVAARKIQSFLLRLPLVRDRHNAKNLEKGNGVIEYSKIEFSYPTRPNLPILRGLNLNVLNGKTLALVGESGCGKSTIIQMIERFYDPKSGDVSFDGENLRDISLSSLRSQLGIVAQEPNLFNKSIAENIAYGDNSREVGMDEIIQAAKNANIHNFVIGLPNGYDTKLGEKAVQLSGGQKQRIAIARALVRNPKVLLLDEATSALDTESEKVVQEALDLAKKGRTCITIAHRLTTIQDADLICVIDQGVVAEAGTHRELLNKNGLYYKLYTQKS</sequence>
<dbReference type="GO" id="GO:0097254">
    <property type="term" value="P:renal tubular secretion"/>
    <property type="evidence" value="ECO:0007669"/>
    <property type="project" value="UniProtKB-ARBA"/>
</dbReference>
<dbReference type="FunFam" id="3.40.50.300:FF:000205">
    <property type="entry name" value="ABC transporter B family member 4"/>
    <property type="match status" value="1"/>
</dbReference>
<feature type="domain" description="ABC transmembrane type-1" evidence="17">
    <location>
        <begin position="58"/>
        <end position="361"/>
    </location>
</feature>
<evidence type="ECO:0000256" key="3">
    <source>
        <dbReference type="ARBA" id="ARBA00012191"/>
    </source>
</evidence>
<keyword evidence="4" id="KW-0813">Transport</keyword>
<evidence type="ECO:0000256" key="11">
    <source>
        <dbReference type="ARBA" id="ARBA00023136"/>
    </source>
</evidence>
<feature type="transmembrane region" description="Helical" evidence="15">
    <location>
        <begin position="338"/>
        <end position="358"/>
    </location>
</feature>
<evidence type="ECO:0000256" key="5">
    <source>
        <dbReference type="ARBA" id="ARBA00022692"/>
    </source>
</evidence>
<dbReference type="Gene3D" id="1.20.1560.10">
    <property type="entry name" value="ABC transporter type 1, transmembrane domain"/>
    <property type="match status" value="1"/>
</dbReference>
<dbReference type="Pfam" id="PF00005">
    <property type="entry name" value="ABC_tran"/>
    <property type="match status" value="2"/>
</dbReference>
<dbReference type="InterPro" id="IPR003593">
    <property type="entry name" value="AAA+_ATPase"/>
</dbReference>
<feature type="transmembrane region" description="Helical" evidence="15">
    <location>
        <begin position="700"/>
        <end position="726"/>
    </location>
</feature>
<feature type="domain" description="ABC transporter" evidence="16">
    <location>
        <begin position="398"/>
        <end position="634"/>
    </location>
</feature>
<keyword evidence="12" id="KW-0325">Glycoprotein</keyword>